<dbReference type="AlphaFoldDB" id="M5EYW6"/>
<reference evidence="1 2" key="1">
    <citation type="submission" date="2013-02" db="EMBL/GenBank/DDBJ databases">
        <authorList>
            <person name="Genoscope - CEA"/>
        </authorList>
    </citation>
    <scope>NUCLEOTIDE SEQUENCE [LARGE SCALE GENOMIC DNA]</scope>
    <source>
        <strain evidence="1 2">STM 2683</strain>
    </source>
</reference>
<dbReference type="Proteomes" id="UP000012062">
    <property type="component" value="Unassembled WGS sequence"/>
</dbReference>
<sequence>MRPALQPNLPEYKTLIAKRVERINRIKRLLFAQASDYERCVTTDAPSLKTSRVGGRTVLMVRDWRSRGPKRRTDATNEERP</sequence>
<evidence type="ECO:0000313" key="1">
    <source>
        <dbReference type="EMBL" id="CCV09253.1"/>
    </source>
</evidence>
<comment type="caution">
    <text evidence="1">The sequence shown here is derived from an EMBL/GenBank/DDBJ whole genome shotgun (WGS) entry which is preliminary data.</text>
</comment>
<gene>
    <name evidence="1" type="ORF">MESS2_950008</name>
</gene>
<dbReference type="EMBL" id="CAUM01000167">
    <property type="protein sequence ID" value="CCV09253.1"/>
    <property type="molecule type" value="Genomic_DNA"/>
</dbReference>
<proteinExistence type="predicted"/>
<organism evidence="1 2">
    <name type="scientific">Mesorhizobium metallidurans STM 2683</name>
    <dbReference type="NCBI Taxonomy" id="1297569"/>
    <lineage>
        <taxon>Bacteria</taxon>
        <taxon>Pseudomonadati</taxon>
        <taxon>Pseudomonadota</taxon>
        <taxon>Alphaproteobacteria</taxon>
        <taxon>Hyphomicrobiales</taxon>
        <taxon>Phyllobacteriaceae</taxon>
        <taxon>Mesorhizobium</taxon>
    </lineage>
</organism>
<protein>
    <submittedName>
        <fullName evidence="1">Uncharacterized protein</fullName>
    </submittedName>
</protein>
<evidence type="ECO:0000313" key="2">
    <source>
        <dbReference type="Proteomes" id="UP000012062"/>
    </source>
</evidence>
<accession>M5EYW6</accession>
<keyword evidence="2" id="KW-1185">Reference proteome</keyword>
<name>M5EYW6_9HYPH</name>